<evidence type="ECO:0000259" key="9">
    <source>
        <dbReference type="Pfam" id="PF07885"/>
    </source>
</evidence>
<keyword evidence="3 8" id="KW-0812">Transmembrane</keyword>
<keyword evidence="11" id="KW-1185">Reference proteome</keyword>
<dbReference type="EMBL" id="VCMV01000003">
    <property type="protein sequence ID" value="KAB0269207.1"/>
    <property type="molecule type" value="Genomic_DNA"/>
</dbReference>
<keyword evidence="4 8" id="KW-1133">Transmembrane helix</keyword>
<evidence type="ECO:0000313" key="10">
    <source>
        <dbReference type="EMBL" id="KAB0269207.1"/>
    </source>
</evidence>
<dbReference type="GO" id="GO:0022841">
    <property type="term" value="F:potassium ion leak channel activity"/>
    <property type="evidence" value="ECO:0007669"/>
    <property type="project" value="TreeGrafter"/>
</dbReference>
<evidence type="ECO:0000256" key="5">
    <source>
        <dbReference type="ARBA" id="ARBA00023065"/>
    </source>
</evidence>
<keyword evidence="7 10" id="KW-0407">Ion channel</keyword>
<keyword evidence="6 8" id="KW-0472">Membrane</keyword>
<evidence type="ECO:0000256" key="4">
    <source>
        <dbReference type="ARBA" id="ARBA00022989"/>
    </source>
</evidence>
<dbReference type="AlphaFoldDB" id="A0A5N3PHK6"/>
<dbReference type="GO" id="GO:0015271">
    <property type="term" value="F:outward rectifier potassium channel activity"/>
    <property type="evidence" value="ECO:0007669"/>
    <property type="project" value="TreeGrafter"/>
</dbReference>
<dbReference type="InterPro" id="IPR013099">
    <property type="entry name" value="K_chnl_dom"/>
</dbReference>
<dbReference type="RefSeq" id="WP_150942265.1">
    <property type="nucleotide sequence ID" value="NZ_VCMV01000003.1"/>
</dbReference>
<evidence type="ECO:0000313" key="11">
    <source>
        <dbReference type="Proteomes" id="UP000325684"/>
    </source>
</evidence>
<proteinExistence type="predicted"/>
<dbReference type="GO" id="GO:0005886">
    <property type="term" value="C:plasma membrane"/>
    <property type="evidence" value="ECO:0007669"/>
    <property type="project" value="TreeGrafter"/>
</dbReference>
<dbReference type="GO" id="GO:0030322">
    <property type="term" value="P:stabilization of membrane potential"/>
    <property type="evidence" value="ECO:0007669"/>
    <property type="project" value="TreeGrafter"/>
</dbReference>
<dbReference type="SUPFAM" id="SSF81324">
    <property type="entry name" value="Voltage-gated potassium channels"/>
    <property type="match status" value="1"/>
</dbReference>
<feature type="transmembrane region" description="Helical" evidence="8">
    <location>
        <begin position="21"/>
        <end position="41"/>
    </location>
</feature>
<evidence type="ECO:0000256" key="2">
    <source>
        <dbReference type="ARBA" id="ARBA00022448"/>
    </source>
</evidence>
<comment type="subcellular location">
    <subcellularLocation>
        <location evidence="1">Membrane</location>
        <topology evidence="1">Multi-pass membrane protein</topology>
    </subcellularLocation>
</comment>
<dbReference type="InterPro" id="IPR003280">
    <property type="entry name" value="2pore_dom_K_chnl"/>
</dbReference>
<dbReference type="OrthoDB" id="9799090at2"/>
<sequence>MKPFQNVMRLYDGLRSALADSTVQGLLALAFTLVAVASVFYAVVEGWSFLDATYFAVVTIATIGYGDLVPKTAAGKIFTIAYVICGLGIFVAAVGALGEHIARKGHRE</sequence>
<comment type="caution">
    <text evidence="10">The sequence shown here is derived from an EMBL/GenBank/DDBJ whole genome shotgun (WGS) entry which is preliminary data.</text>
</comment>
<evidence type="ECO:0000256" key="6">
    <source>
        <dbReference type="ARBA" id="ARBA00023136"/>
    </source>
</evidence>
<accession>A0A5N3PHK6</accession>
<dbReference type="Proteomes" id="UP000325684">
    <property type="component" value="Unassembled WGS sequence"/>
</dbReference>
<dbReference type="PANTHER" id="PTHR11003:SF291">
    <property type="entry name" value="IP11374P"/>
    <property type="match status" value="1"/>
</dbReference>
<evidence type="ECO:0000256" key="8">
    <source>
        <dbReference type="SAM" id="Phobius"/>
    </source>
</evidence>
<evidence type="ECO:0000256" key="3">
    <source>
        <dbReference type="ARBA" id="ARBA00022692"/>
    </source>
</evidence>
<evidence type="ECO:0000256" key="7">
    <source>
        <dbReference type="ARBA" id="ARBA00023303"/>
    </source>
</evidence>
<protein>
    <submittedName>
        <fullName evidence="10">Two pore domain potassium channel family protein</fullName>
    </submittedName>
</protein>
<dbReference type="Gene3D" id="1.10.287.70">
    <property type="match status" value="1"/>
</dbReference>
<organism evidence="10 11">
    <name type="scientific">Microvirga brassicacearum</name>
    <dbReference type="NCBI Taxonomy" id="2580413"/>
    <lineage>
        <taxon>Bacteria</taxon>
        <taxon>Pseudomonadati</taxon>
        <taxon>Pseudomonadota</taxon>
        <taxon>Alphaproteobacteria</taxon>
        <taxon>Hyphomicrobiales</taxon>
        <taxon>Methylobacteriaceae</taxon>
        <taxon>Microvirga</taxon>
    </lineage>
</organism>
<feature type="domain" description="Potassium channel" evidence="9">
    <location>
        <begin position="31"/>
        <end position="101"/>
    </location>
</feature>
<keyword evidence="2" id="KW-0813">Transport</keyword>
<keyword evidence="5" id="KW-0406">Ion transport</keyword>
<feature type="transmembrane region" description="Helical" evidence="8">
    <location>
        <begin position="47"/>
        <end position="65"/>
    </location>
</feature>
<feature type="transmembrane region" description="Helical" evidence="8">
    <location>
        <begin position="77"/>
        <end position="98"/>
    </location>
</feature>
<dbReference type="PANTHER" id="PTHR11003">
    <property type="entry name" value="POTASSIUM CHANNEL, SUBFAMILY K"/>
    <property type="match status" value="1"/>
</dbReference>
<reference evidence="10 11" key="1">
    <citation type="journal article" date="2019" name="Microorganisms">
        <title>Genome Insights into the Novel Species Microvirga brassicacearum, a Rapeseed Endophyte with Biotechnological Potential.</title>
        <authorList>
            <person name="Jimenez-Gomez A."/>
            <person name="Saati-Santamaria Z."/>
            <person name="Igual J.M."/>
            <person name="Rivas R."/>
            <person name="Mateos P.F."/>
            <person name="Garcia-Fraile P."/>
        </authorList>
    </citation>
    <scope>NUCLEOTIDE SEQUENCE [LARGE SCALE GENOMIC DNA]</scope>
    <source>
        <strain evidence="10 11">CDVBN77</strain>
    </source>
</reference>
<gene>
    <name evidence="10" type="ORF">FEZ63_03665</name>
</gene>
<name>A0A5N3PHK6_9HYPH</name>
<evidence type="ECO:0000256" key="1">
    <source>
        <dbReference type="ARBA" id="ARBA00004141"/>
    </source>
</evidence>
<dbReference type="Pfam" id="PF07885">
    <property type="entry name" value="Ion_trans_2"/>
    <property type="match status" value="1"/>
</dbReference>